<comment type="caution">
    <text evidence="8">The sequence shown here is derived from an EMBL/GenBank/DDBJ whole genome shotgun (WGS) entry which is preliminary data.</text>
</comment>
<comment type="similarity">
    <text evidence="2">Belongs to the CD36 family.</text>
</comment>
<keyword evidence="4" id="KW-0812">Transmembrane</keyword>
<organism evidence="8 9">
    <name type="scientific">Bemisia tabaci</name>
    <name type="common">Sweetpotato whitefly</name>
    <name type="synonym">Aleurodes tabaci</name>
    <dbReference type="NCBI Taxonomy" id="7038"/>
    <lineage>
        <taxon>Eukaryota</taxon>
        <taxon>Metazoa</taxon>
        <taxon>Ecdysozoa</taxon>
        <taxon>Arthropoda</taxon>
        <taxon>Hexapoda</taxon>
        <taxon>Insecta</taxon>
        <taxon>Pterygota</taxon>
        <taxon>Neoptera</taxon>
        <taxon>Paraneoptera</taxon>
        <taxon>Hemiptera</taxon>
        <taxon>Sternorrhyncha</taxon>
        <taxon>Aleyrodoidea</taxon>
        <taxon>Aleyrodidae</taxon>
        <taxon>Aleyrodinae</taxon>
        <taxon>Bemisia</taxon>
    </lineage>
</organism>
<evidence type="ECO:0000256" key="7">
    <source>
        <dbReference type="ARBA" id="ARBA00023180"/>
    </source>
</evidence>
<dbReference type="InterPro" id="IPR002159">
    <property type="entry name" value="CD36_fam"/>
</dbReference>
<dbReference type="Pfam" id="PF01130">
    <property type="entry name" value="CD36"/>
    <property type="match status" value="1"/>
</dbReference>
<dbReference type="AlphaFoldDB" id="A0AAI8UU08"/>
<proteinExistence type="inferred from homology"/>
<protein>
    <submittedName>
        <fullName evidence="8">Uncharacterized protein</fullName>
    </submittedName>
</protein>
<keyword evidence="5" id="KW-1133">Transmembrane helix</keyword>
<gene>
    <name evidence="8" type="ORF">BEMITA_LOCUS51</name>
</gene>
<dbReference type="GO" id="GO:0005886">
    <property type="term" value="C:plasma membrane"/>
    <property type="evidence" value="ECO:0007669"/>
    <property type="project" value="UniProtKB-SubCell"/>
</dbReference>
<evidence type="ECO:0000313" key="9">
    <source>
        <dbReference type="Proteomes" id="UP001152759"/>
    </source>
</evidence>
<evidence type="ECO:0000256" key="3">
    <source>
        <dbReference type="ARBA" id="ARBA00022475"/>
    </source>
</evidence>
<name>A0AAI8UU08_BEMTA</name>
<keyword evidence="6" id="KW-0472">Membrane</keyword>
<reference evidence="8" key="1">
    <citation type="submission" date="2021-12" db="EMBL/GenBank/DDBJ databases">
        <authorList>
            <person name="King R."/>
        </authorList>
    </citation>
    <scope>NUCLEOTIDE SEQUENCE</scope>
</reference>
<dbReference type="EMBL" id="CAKKNF020000004">
    <property type="protein sequence ID" value="CAH0746885.1"/>
    <property type="molecule type" value="Genomic_DNA"/>
</dbReference>
<evidence type="ECO:0000256" key="5">
    <source>
        <dbReference type="ARBA" id="ARBA00022989"/>
    </source>
</evidence>
<sequence length="325" mass="36971">MSPNHLPDITTLEKNSGGGSLGVFSFSLIQLRAIEIPPAPSSKAENSGCWRRSFDCSGFRGRLQQPELSASKPGTDGMSILPGISSMLYNSSMFMNVGLRTLVTYLDTQPFRQLSVHEYLWGYDEPLVQLASNILPSWINFAKFGLLDRMKGRRKKLRVSMPWWMTSNTLTFQVRYLGQYSTLDESSSVIRVPIRPIADEARPGSMRCIRSKLPPVPWRFGDKRRREYPLKEENRLICRATSERGKDTEVQQGTRCHPSFCRDSEESTLWEENRLICRTTTVAKTLKPSKEREVIRRYPTASNECKLAISGSPQIHRPAFRCSAN</sequence>
<accession>A0AAI8UU08</accession>
<keyword evidence="7" id="KW-0325">Glycoprotein</keyword>
<evidence type="ECO:0000313" key="8">
    <source>
        <dbReference type="EMBL" id="CAH0746885.1"/>
    </source>
</evidence>
<keyword evidence="9" id="KW-1185">Reference proteome</keyword>
<evidence type="ECO:0000256" key="4">
    <source>
        <dbReference type="ARBA" id="ARBA00022692"/>
    </source>
</evidence>
<comment type="subcellular location">
    <subcellularLocation>
        <location evidence="1">Cell membrane</location>
    </subcellularLocation>
</comment>
<keyword evidence="3" id="KW-1003">Cell membrane</keyword>
<evidence type="ECO:0000256" key="1">
    <source>
        <dbReference type="ARBA" id="ARBA00004236"/>
    </source>
</evidence>
<evidence type="ECO:0000256" key="6">
    <source>
        <dbReference type="ARBA" id="ARBA00023136"/>
    </source>
</evidence>
<evidence type="ECO:0000256" key="2">
    <source>
        <dbReference type="ARBA" id="ARBA00010532"/>
    </source>
</evidence>
<dbReference type="Proteomes" id="UP001152759">
    <property type="component" value="Unassembled WGS sequence"/>
</dbReference>